<organism evidence="1 2">
    <name type="scientific">Castor canadensis</name>
    <name type="common">American beaver</name>
    <dbReference type="NCBI Taxonomy" id="51338"/>
    <lineage>
        <taxon>Eukaryota</taxon>
        <taxon>Metazoa</taxon>
        <taxon>Chordata</taxon>
        <taxon>Craniata</taxon>
        <taxon>Vertebrata</taxon>
        <taxon>Euteleostomi</taxon>
        <taxon>Mammalia</taxon>
        <taxon>Eutheria</taxon>
        <taxon>Euarchontoglires</taxon>
        <taxon>Glires</taxon>
        <taxon>Rodentia</taxon>
        <taxon>Castorimorpha</taxon>
        <taxon>Castoridae</taxon>
        <taxon>Castor</taxon>
    </lineage>
</organism>
<accession>A0AC58MX34</accession>
<evidence type="ECO:0000313" key="1">
    <source>
        <dbReference type="Proteomes" id="UP001732720"/>
    </source>
</evidence>
<gene>
    <name evidence="2" type="primary">LOC141424293</name>
</gene>
<dbReference type="RefSeq" id="XP_073933963.1">
    <property type="nucleotide sequence ID" value="XM_074077862.1"/>
</dbReference>
<keyword evidence="1" id="KW-1185">Reference proteome</keyword>
<reference evidence="2" key="1">
    <citation type="submission" date="2025-08" db="UniProtKB">
        <authorList>
            <consortium name="RefSeq"/>
        </authorList>
    </citation>
    <scope>IDENTIFICATION</scope>
</reference>
<sequence>MGVVTERGAIAIGASHLSLKQLDSKLLTEGLQVISCDYYRSKLAQKKRICSIRVSPVCASNTVTYPNSCVYCFANIALNHTLKVQYHGICQKPIS</sequence>
<evidence type="ECO:0000313" key="2">
    <source>
        <dbReference type="RefSeq" id="XP_073933963.1"/>
    </source>
</evidence>
<proteinExistence type="predicted"/>
<protein>
    <submittedName>
        <fullName evidence="2">Ovomucoid-like</fullName>
    </submittedName>
</protein>
<dbReference type="Proteomes" id="UP001732720">
    <property type="component" value="Chromosome 6"/>
</dbReference>
<name>A0AC58MX34_CASCN</name>